<keyword evidence="1" id="KW-0732">Signal</keyword>
<feature type="signal peptide" evidence="1">
    <location>
        <begin position="1"/>
        <end position="31"/>
    </location>
</feature>
<dbReference type="AlphaFoldDB" id="A0A0S4JTS4"/>
<dbReference type="PANTHER" id="PTHR48010">
    <property type="entry name" value="OS05G0588300 PROTEIN"/>
    <property type="match status" value="1"/>
</dbReference>
<proteinExistence type="predicted"/>
<name>A0A0S4JTS4_BODSA</name>
<dbReference type="InterPro" id="IPR050994">
    <property type="entry name" value="At_inactive_RLKs"/>
</dbReference>
<dbReference type="SUPFAM" id="SSF52058">
    <property type="entry name" value="L domain-like"/>
    <property type="match status" value="1"/>
</dbReference>
<evidence type="ECO:0000256" key="1">
    <source>
        <dbReference type="SAM" id="SignalP"/>
    </source>
</evidence>
<dbReference type="Proteomes" id="UP000051952">
    <property type="component" value="Unassembled WGS sequence"/>
</dbReference>
<organism evidence="2 3">
    <name type="scientific">Bodo saltans</name>
    <name type="common">Flagellated protozoan</name>
    <dbReference type="NCBI Taxonomy" id="75058"/>
    <lineage>
        <taxon>Eukaryota</taxon>
        <taxon>Discoba</taxon>
        <taxon>Euglenozoa</taxon>
        <taxon>Kinetoplastea</taxon>
        <taxon>Metakinetoplastina</taxon>
        <taxon>Eubodonida</taxon>
        <taxon>Bodonidae</taxon>
        <taxon>Bodo</taxon>
    </lineage>
</organism>
<dbReference type="OrthoDB" id="406235at2759"/>
<dbReference type="EMBL" id="CYKH01002169">
    <property type="protein sequence ID" value="CUG93615.1"/>
    <property type="molecule type" value="Genomic_DNA"/>
</dbReference>
<dbReference type="PANTHER" id="PTHR48010:SF44">
    <property type="entry name" value="F16P17.10 PROTEIN"/>
    <property type="match status" value="1"/>
</dbReference>
<keyword evidence="3" id="KW-1185">Reference proteome</keyword>
<evidence type="ECO:0000313" key="3">
    <source>
        <dbReference type="Proteomes" id="UP000051952"/>
    </source>
</evidence>
<evidence type="ECO:0000313" key="2">
    <source>
        <dbReference type="EMBL" id="CUG93615.1"/>
    </source>
</evidence>
<dbReference type="VEuPathDB" id="TriTrypDB:BSAL_43790"/>
<feature type="chain" id="PRO_5006622755" evidence="1">
    <location>
        <begin position="32"/>
        <end position="163"/>
    </location>
</feature>
<protein>
    <submittedName>
        <fullName evidence="2">GP46-like surface antigen, putative</fullName>
    </submittedName>
</protein>
<gene>
    <name evidence="2" type="ORF">BSAL_43790</name>
</gene>
<accession>A0A0S4JTS4</accession>
<dbReference type="InterPro" id="IPR032675">
    <property type="entry name" value="LRR_dom_sf"/>
</dbReference>
<sequence>MRGMRAFHVLIFFLCVIGTVVLHVLAGSAQAVVISQDAAVVLSEFFVAVTFNNATPVTVNNACSEWPQHVVCNALSQSIKTLNFTSQQLSGTLPTSLSRFTGLTYFNVADNSIGGTLPPEYSPWGASVYYVSASINALTGSLPPEYHNWTLLNGFDVTSNQLS</sequence>
<dbReference type="Gene3D" id="3.80.10.10">
    <property type="entry name" value="Ribonuclease Inhibitor"/>
    <property type="match status" value="1"/>
</dbReference>
<reference evidence="3" key="1">
    <citation type="submission" date="2015-09" db="EMBL/GenBank/DDBJ databases">
        <authorList>
            <consortium name="Pathogen Informatics"/>
        </authorList>
    </citation>
    <scope>NUCLEOTIDE SEQUENCE [LARGE SCALE GENOMIC DNA]</scope>
    <source>
        <strain evidence="3">Lake Konstanz</strain>
    </source>
</reference>